<dbReference type="GO" id="GO:0016874">
    <property type="term" value="F:ligase activity"/>
    <property type="evidence" value="ECO:0007669"/>
    <property type="project" value="UniProtKB-KW"/>
</dbReference>
<keyword evidence="2" id="KW-1185">Reference proteome</keyword>
<dbReference type="Gene3D" id="3.40.50.12780">
    <property type="entry name" value="N-terminal domain of ligase-like"/>
    <property type="match status" value="1"/>
</dbReference>
<proteinExistence type="predicted"/>
<sequence length="436" mass="50219">MISLFDITLRLNGFPINKAKAELTEIINLSEEEYAVFLENKKNEIVDFHLKNNAFYSELINGKIVEKWEDLPILNKQNLQKPLSERLSTGYSIKNVYLNKTSGSSGTPFVFAKDKYAHALTWASNIMRFGWFGIDFNKSYQARFYGIPMDFMGYRKERLKDFLSSRFRFPVFDLSNDVLDKFLQKFKTKKFDYLNGYTSSIVLLAKYLEQKNIILKEVCPTLKACFVTSEMLFESDKKLLEKQFGIPIINEYGASELDLIAFENPKGEWQVNAETLFVEILDENNNPVPNGTEGKIVITSLFNKANPFIRYEIGDIGILDEKSTPQKPILKKLVGRTNDVAVLPSGKKSPGLTFYYVTKSIIEDDGNVKEFIIKQTKIDCFEIEYVSEKELDNSQIEKIEAAIALYLEPNLNFTFTRKAVLERTNRGKLKQFKSFI</sequence>
<protein>
    <submittedName>
        <fullName evidence="1">Phenylacetate--CoA ligase family protein</fullName>
    </submittedName>
</protein>
<dbReference type="InterPro" id="IPR042099">
    <property type="entry name" value="ANL_N_sf"/>
</dbReference>
<dbReference type="EMBL" id="PRDM01000002">
    <property type="protein sequence ID" value="MBE8724881.1"/>
    <property type="molecule type" value="Genomic_DNA"/>
</dbReference>
<evidence type="ECO:0000313" key="1">
    <source>
        <dbReference type="EMBL" id="MBE8724881.1"/>
    </source>
</evidence>
<dbReference type="InterPro" id="IPR053158">
    <property type="entry name" value="CapK_Type1_Caps_Biosynth"/>
</dbReference>
<keyword evidence="1" id="KW-0436">Ligase</keyword>
<reference evidence="1 2" key="1">
    <citation type="submission" date="2018-07" db="EMBL/GenBank/DDBJ databases">
        <title>Genome assembly of strain KB82.</title>
        <authorList>
            <person name="Kukolya J."/>
            <person name="Horvath B."/>
            <person name="Nagy I."/>
            <person name="Toth A."/>
        </authorList>
    </citation>
    <scope>NUCLEOTIDE SEQUENCE [LARGE SCALE GENOMIC DNA]</scope>
    <source>
        <strain evidence="1 2">Kb82</strain>
    </source>
</reference>
<dbReference type="SUPFAM" id="SSF56801">
    <property type="entry name" value="Acetyl-CoA synthetase-like"/>
    <property type="match status" value="1"/>
</dbReference>
<comment type="caution">
    <text evidence="1">The sequence shown here is derived from an EMBL/GenBank/DDBJ whole genome shotgun (WGS) entry which is preliminary data.</text>
</comment>
<dbReference type="PANTHER" id="PTHR36932">
    <property type="entry name" value="CAPSULAR POLYSACCHARIDE BIOSYNTHESIS PROTEIN"/>
    <property type="match status" value="1"/>
</dbReference>
<accession>A0ABR9THX7</accession>
<dbReference type="RefSeq" id="WP_193845902.1">
    <property type="nucleotide sequence ID" value="NZ_PRDM01000002.1"/>
</dbReference>
<evidence type="ECO:0000313" key="2">
    <source>
        <dbReference type="Proteomes" id="UP000640614"/>
    </source>
</evidence>
<dbReference type="PANTHER" id="PTHR36932:SF1">
    <property type="entry name" value="CAPSULAR POLYSACCHARIDE BIOSYNTHESIS PROTEIN"/>
    <property type="match status" value="1"/>
</dbReference>
<dbReference type="Proteomes" id="UP000640614">
    <property type="component" value="Unassembled WGS sequence"/>
</dbReference>
<organism evidence="1 2">
    <name type="scientific">Flavobacterium hungaricum</name>
    <dbReference type="NCBI Taxonomy" id="2082725"/>
    <lineage>
        <taxon>Bacteria</taxon>
        <taxon>Pseudomonadati</taxon>
        <taxon>Bacteroidota</taxon>
        <taxon>Flavobacteriia</taxon>
        <taxon>Flavobacteriales</taxon>
        <taxon>Flavobacteriaceae</taxon>
        <taxon>Flavobacterium</taxon>
    </lineage>
</organism>
<name>A0ABR9THX7_9FLAO</name>
<gene>
    <name evidence="1" type="ORF">C4F50_07970</name>
</gene>